<dbReference type="SUPFAM" id="SSF53850">
    <property type="entry name" value="Periplasmic binding protein-like II"/>
    <property type="match status" value="1"/>
</dbReference>
<dbReference type="InterPro" id="IPR001638">
    <property type="entry name" value="Solute-binding_3/MltF_N"/>
</dbReference>
<protein>
    <recommendedName>
        <fullName evidence="2">Solute-binding protein family 3/N-terminal domain-containing protein</fullName>
    </recommendedName>
</protein>
<evidence type="ECO:0000256" key="1">
    <source>
        <dbReference type="SAM" id="SignalP"/>
    </source>
</evidence>
<sequence>MLKIFLKNISIFILFSHSCSAFSLPEEEVAACWDAANRPPYTYSDAAEPNISKGFVIDLVEEVARRKKINLIIEGLPWNRCLDLTKKGVYQIILGATENRERKIDYHFSQTIF</sequence>
<dbReference type="KEGG" id="sbf:JCM31447_15040"/>
<keyword evidence="1" id="KW-0732">Signal</keyword>
<feature type="domain" description="Solute-binding protein family 3/N-terminal" evidence="2">
    <location>
        <begin position="36"/>
        <end position="111"/>
    </location>
</feature>
<gene>
    <name evidence="3" type="ORF">JCM31447_15040</name>
</gene>
<evidence type="ECO:0000259" key="2">
    <source>
        <dbReference type="Pfam" id="PF00497"/>
    </source>
</evidence>
<organism evidence="3 4">
    <name type="scientific">Fluviispira sanaruensis</name>
    <dbReference type="NCBI Taxonomy" id="2493639"/>
    <lineage>
        <taxon>Bacteria</taxon>
        <taxon>Pseudomonadati</taxon>
        <taxon>Bdellovibrionota</taxon>
        <taxon>Oligoflexia</taxon>
        <taxon>Silvanigrellales</taxon>
        <taxon>Silvanigrellaceae</taxon>
        <taxon>Fluviispira</taxon>
    </lineage>
</organism>
<evidence type="ECO:0000313" key="3">
    <source>
        <dbReference type="EMBL" id="BBH53061.1"/>
    </source>
</evidence>
<reference evidence="3 4" key="1">
    <citation type="submission" date="2018-12" db="EMBL/GenBank/DDBJ databases">
        <title>Rubrispira sanarue gen. nov., sp., nov., a member of the order Silvanigrellales, isolated from a brackish lake in Hamamatsu Japan.</title>
        <authorList>
            <person name="Maejima Y."/>
            <person name="Iino T."/>
            <person name="Muraguchi Y."/>
            <person name="Fukuda K."/>
            <person name="Nojiri H."/>
            <person name="Ohkuma M."/>
            <person name="Moriuchi R."/>
            <person name="Dohra H."/>
            <person name="Kimbara K."/>
            <person name="Shintani M."/>
        </authorList>
    </citation>
    <scope>NUCLEOTIDE SEQUENCE [LARGE SCALE GENOMIC DNA]</scope>
    <source>
        <strain evidence="3 4">RF1110005</strain>
    </source>
</reference>
<dbReference type="EMBL" id="AP019368">
    <property type="protein sequence ID" value="BBH53061.1"/>
    <property type="molecule type" value="Genomic_DNA"/>
</dbReference>
<dbReference type="RefSeq" id="WP_130608169.1">
    <property type="nucleotide sequence ID" value="NZ_AP019368.1"/>
</dbReference>
<evidence type="ECO:0000313" key="4">
    <source>
        <dbReference type="Proteomes" id="UP000291236"/>
    </source>
</evidence>
<accession>A0A4P2VJZ1</accession>
<dbReference type="Pfam" id="PF00497">
    <property type="entry name" value="SBP_bac_3"/>
    <property type="match status" value="1"/>
</dbReference>
<feature type="chain" id="PRO_5021014504" description="Solute-binding protein family 3/N-terminal domain-containing protein" evidence="1">
    <location>
        <begin position="22"/>
        <end position="113"/>
    </location>
</feature>
<name>A0A4P2VJZ1_FLUSA</name>
<feature type="signal peptide" evidence="1">
    <location>
        <begin position="1"/>
        <end position="21"/>
    </location>
</feature>
<dbReference type="Gene3D" id="3.40.190.10">
    <property type="entry name" value="Periplasmic binding protein-like II"/>
    <property type="match status" value="1"/>
</dbReference>
<dbReference type="AlphaFoldDB" id="A0A4P2VJZ1"/>
<dbReference type="OrthoDB" id="5904382at2"/>
<keyword evidence="4" id="KW-1185">Reference proteome</keyword>
<proteinExistence type="predicted"/>
<dbReference type="Proteomes" id="UP000291236">
    <property type="component" value="Chromosome"/>
</dbReference>